<dbReference type="OrthoDB" id="267579at2"/>
<dbReference type="SUPFAM" id="SSF48537">
    <property type="entry name" value="Phospholipase C/P1 nuclease"/>
    <property type="match status" value="1"/>
</dbReference>
<name>A0A1G9R5T8_9BACT</name>
<protein>
    <recommendedName>
        <fullName evidence="3">S1/P1 Nuclease</fullName>
    </recommendedName>
</protein>
<dbReference type="Proteomes" id="UP000198901">
    <property type="component" value="Unassembled WGS sequence"/>
</dbReference>
<dbReference type="GO" id="GO:0016788">
    <property type="term" value="F:hydrolase activity, acting on ester bonds"/>
    <property type="evidence" value="ECO:0007669"/>
    <property type="project" value="InterPro"/>
</dbReference>
<dbReference type="CDD" id="cd10981">
    <property type="entry name" value="ZnPC_S1P1"/>
    <property type="match status" value="1"/>
</dbReference>
<accession>A0A1G9R5T8</accession>
<organism evidence="1 2">
    <name type="scientific">Siphonobacter aquaeclarae</name>
    <dbReference type="NCBI Taxonomy" id="563176"/>
    <lineage>
        <taxon>Bacteria</taxon>
        <taxon>Pseudomonadati</taxon>
        <taxon>Bacteroidota</taxon>
        <taxon>Cytophagia</taxon>
        <taxon>Cytophagales</taxon>
        <taxon>Cytophagaceae</taxon>
        <taxon>Siphonobacter</taxon>
    </lineage>
</organism>
<dbReference type="STRING" id="563176.SAMN04488090_2757"/>
<keyword evidence="2" id="KW-1185">Reference proteome</keyword>
<dbReference type="Gene3D" id="1.10.575.10">
    <property type="entry name" value="P1 Nuclease"/>
    <property type="match status" value="1"/>
</dbReference>
<evidence type="ECO:0000313" key="1">
    <source>
        <dbReference type="EMBL" id="SDM18649.1"/>
    </source>
</evidence>
<dbReference type="AlphaFoldDB" id="A0A1G9R5T8"/>
<sequence>MTRLYRYAISVFALFALGSWGFFAHRISPQLATYYLPKKMQPFFFANLDKLVYDSVRPDVRRNTDPKEAPRHFIDFEVFGDSAAWKMPEKWEDATRKYPADTLYKYGTLPWRVQEMQLKLTEAFRQQQKDSILYYAAEVCHYVGDAHVPLHTSYNYDGQLTNQRGIHALWESMLPELDIAEYRLNHKHKARYITDPQHHIWEILRNTHVLVQGVFAEERKASESIPDSVKYRTQIRNGKNYQYYTPVFARSYSKRLADEVQHQLVATAEAVSDYWYTCWVNAGKPDLSAIQAPSESLRADLKKEKKAWRKNELLAKGLLRARKGER</sequence>
<reference evidence="1 2" key="1">
    <citation type="submission" date="2016-10" db="EMBL/GenBank/DDBJ databases">
        <authorList>
            <person name="de Groot N.N."/>
        </authorList>
    </citation>
    <scope>NUCLEOTIDE SEQUENCE [LARGE SCALE GENOMIC DNA]</scope>
    <source>
        <strain evidence="1 2">DSM 21668</strain>
    </source>
</reference>
<evidence type="ECO:0000313" key="2">
    <source>
        <dbReference type="Proteomes" id="UP000198901"/>
    </source>
</evidence>
<dbReference type="InterPro" id="IPR008947">
    <property type="entry name" value="PLipase_C/P1_nuclease_dom_sf"/>
</dbReference>
<dbReference type="EMBL" id="FNGS01000005">
    <property type="protein sequence ID" value="SDM18649.1"/>
    <property type="molecule type" value="Genomic_DNA"/>
</dbReference>
<gene>
    <name evidence="1" type="ORF">SAMN04488090_2757</name>
</gene>
<dbReference type="RefSeq" id="WP_093203158.1">
    <property type="nucleotide sequence ID" value="NZ_FNGS01000005.1"/>
</dbReference>
<evidence type="ECO:0008006" key="3">
    <source>
        <dbReference type="Google" id="ProtNLM"/>
    </source>
</evidence>
<proteinExistence type="predicted"/>